<dbReference type="EMBL" id="JABSTR010000007">
    <property type="protein sequence ID" value="KAH9375209.1"/>
    <property type="molecule type" value="Genomic_DNA"/>
</dbReference>
<dbReference type="Pfam" id="PF13843">
    <property type="entry name" value="DDE_Tnp_1_7"/>
    <property type="match status" value="1"/>
</dbReference>
<evidence type="ECO:0000259" key="1">
    <source>
        <dbReference type="Pfam" id="PF13843"/>
    </source>
</evidence>
<dbReference type="OrthoDB" id="6509295at2759"/>
<proteinExistence type="predicted"/>
<dbReference type="PANTHER" id="PTHR46599:SF3">
    <property type="entry name" value="PIGGYBAC TRANSPOSABLE ELEMENT-DERIVED PROTEIN 4"/>
    <property type="match status" value="1"/>
</dbReference>
<accession>A0A9J6GK39</accession>
<evidence type="ECO:0000313" key="2">
    <source>
        <dbReference type="EMBL" id="KAH9375209.1"/>
    </source>
</evidence>
<evidence type="ECO:0000313" key="3">
    <source>
        <dbReference type="Proteomes" id="UP000821853"/>
    </source>
</evidence>
<comment type="caution">
    <text evidence="2">The sequence shown here is derived from an EMBL/GenBank/DDBJ whole genome shotgun (WGS) entry which is preliminary data.</text>
</comment>
<gene>
    <name evidence="2" type="ORF">HPB48_012887</name>
</gene>
<organism evidence="2 3">
    <name type="scientific">Haemaphysalis longicornis</name>
    <name type="common">Bush tick</name>
    <dbReference type="NCBI Taxonomy" id="44386"/>
    <lineage>
        <taxon>Eukaryota</taxon>
        <taxon>Metazoa</taxon>
        <taxon>Ecdysozoa</taxon>
        <taxon>Arthropoda</taxon>
        <taxon>Chelicerata</taxon>
        <taxon>Arachnida</taxon>
        <taxon>Acari</taxon>
        <taxon>Parasitiformes</taxon>
        <taxon>Ixodida</taxon>
        <taxon>Ixodoidea</taxon>
        <taxon>Ixodidae</taxon>
        <taxon>Haemaphysalinae</taxon>
        <taxon>Haemaphysalis</taxon>
    </lineage>
</organism>
<dbReference type="Proteomes" id="UP000821853">
    <property type="component" value="Chromosome 5"/>
</dbReference>
<dbReference type="VEuPathDB" id="VectorBase:HLOH_054397"/>
<keyword evidence="3" id="KW-1185">Reference proteome</keyword>
<reference evidence="2 3" key="1">
    <citation type="journal article" date="2020" name="Cell">
        <title>Large-Scale Comparative Analyses of Tick Genomes Elucidate Their Genetic Diversity and Vector Capacities.</title>
        <authorList>
            <consortium name="Tick Genome and Microbiome Consortium (TIGMIC)"/>
            <person name="Jia N."/>
            <person name="Wang J."/>
            <person name="Shi W."/>
            <person name="Du L."/>
            <person name="Sun Y."/>
            <person name="Zhan W."/>
            <person name="Jiang J.F."/>
            <person name="Wang Q."/>
            <person name="Zhang B."/>
            <person name="Ji P."/>
            <person name="Bell-Sakyi L."/>
            <person name="Cui X.M."/>
            <person name="Yuan T.T."/>
            <person name="Jiang B.G."/>
            <person name="Yang W.F."/>
            <person name="Lam T.T."/>
            <person name="Chang Q.C."/>
            <person name="Ding S.J."/>
            <person name="Wang X.J."/>
            <person name="Zhu J.G."/>
            <person name="Ruan X.D."/>
            <person name="Zhao L."/>
            <person name="Wei J.T."/>
            <person name="Ye R.Z."/>
            <person name="Que T.C."/>
            <person name="Du C.H."/>
            <person name="Zhou Y.H."/>
            <person name="Cheng J.X."/>
            <person name="Dai P.F."/>
            <person name="Guo W.B."/>
            <person name="Han X.H."/>
            <person name="Huang E.J."/>
            <person name="Li L.F."/>
            <person name="Wei W."/>
            <person name="Gao Y.C."/>
            <person name="Liu J.Z."/>
            <person name="Shao H.Z."/>
            <person name="Wang X."/>
            <person name="Wang C.C."/>
            <person name="Yang T.C."/>
            <person name="Huo Q.B."/>
            <person name="Li W."/>
            <person name="Chen H.Y."/>
            <person name="Chen S.E."/>
            <person name="Zhou L.G."/>
            <person name="Ni X.B."/>
            <person name="Tian J.H."/>
            <person name="Sheng Y."/>
            <person name="Liu T."/>
            <person name="Pan Y.S."/>
            <person name="Xia L.Y."/>
            <person name="Li J."/>
            <person name="Zhao F."/>
            <person name="Cao W.C."/>
        </authorList>
    </citation>
    <scope>NUCLEOTIDE SEQUENCE [LARGE SCALE GENOMIC DNA]</scope>
    <source>
        <strain evidence="2">HaeL-2018</strain>
    </source>
</reference>
<name>A0A9J6GK39_HAELO</name>
<protein>
    <recommendedName>
        <fullName evidence="1">PiggyBac transposable element-derived protein domain-containing protein</fullName>
    </recommendedName>
</protein>
<sequence length="214" mass="24412">MTRQLHLHGFPSLQCPNLAEATDENDILGWFHVFFDWDIIDLTVTETNQFSVAYSAARGSTGKPVDRDEIMVFLALIILQGIVGKPHVEMYWSTKKILETPVFSKAMSRNRFNALVRCLHFTNFKTTDEDPHPHPRLWKLWPVITRLNEAFLDAYVPKQDVSVDESLLLFMGRLARKESRFCVGISIGTNEIVPDDVMATMSGSMTRCHKSLPD</sequence>
<dbReference type="PANTHER" id="PTHR46599">
    <property type="entry name" value="PIGGYBAC TRANSPOSABLE ELEMENT-DERIVED PROTEIN 4"/>
    <property type="match status" value="1"/>
</dbReference>
<dbReference type="AlphaFoldDB" id="A0A9J6GK39"/>
<dbReference type="InterPro" id="IPR029526">
    <property type="entry name" value="PGBD"/>
</dbReference>
<feature type="domain" description="PiggyBac transposable element-derived protein" evidence="1">
    <location>
        <begin position="30"/>
        <end position="178"/>
    </location>
</feature>